<evidence type="ECO:0000313" key="3">
    <source>
        <dbReference type="Proteomes" id="UP001303760"/>
    </source>
</evidence>
<dbReference type="AlphaFoldDB" id="A0AAN7C0S2"/>
<feature type="region of interest" description="Disordered" evidence="1">
    <location>
        <begin position="1"/>
        <end position="66"/>
    </location>
</feature>
<proteinExistence type="predicted"/>
<sequence>METHDEETSASTLDEEFGFDPENIGEEYNDGLSGYASPESVDRLYLSDAGSGDDGGTSPHEAQWRVDHSSGDYKLKAESFISKTRGPGFDGAQALEMIHRRCTIDYASRTAGSKPASDDDVYYPVFHLDMLSVVGRPLRPVTPRSGRIFDNVTVTFQRWSAPYSSRHTASGLPFGLAGRTFRF</sequence>
<name>A0AAN7C0S2_9PEZI</name>
<reference evidence="2" key="2">
    <citation type="submission" date="2023-05" db="EMBL/GenBank/DDBJ databases">
        <authorList>
            <consortium name="Lawrence Berkeley National Laboratory"/>
            <person name="Steindorff A."/>
            <person name="Hensen N."/>
            <person name="Bonometti L."/>
            <person name="Westerberg I."/>
            <person name="Brannstrom I.O."/>
            <person name="Guillou S."/>
            <person name="Cros-Aarteil S."/>
            <person name="Calhoun S."/>
            <person name="Haridas S."/>
            <person name="Kuo A."/>
            <person name="Mondo S."/>
            <person name="Pangilinan J."/>
            <person name="Riley R."/>
            <person name="Labutti K."/>
            <person name="Andreopoulos B."/>
            <person name="Lipzen A."/>
            <person name="Chen C."/>
            <person name="Yanf M."/>
            <person name="Daum C."/>
            <person name="Ng V."/>
            <person name="Clum A."/>
            <person name="Ohm R."/>
            <person name="Martin F."/>
            <person name="Silar P."/>
            <person name="Natvig D."/>
            <person name="Lalanne C."/>
            <person name="Gautier V."/>
            <person name="Ament-Velasquez S.L."/>
            <person name="Kruys A."/>
            <person name="Hutchinson M.I."/>
            <person name="Powell A.J."/>
            <person name="Barry K."/>
            <person name="Miller A.N."/>
            <person name="Grigoriev I.V."/>
            <person name="Debuchy R."/>
            <person name="Gladieux P."/>
            <person name="Thoren M.H."/>
            <person name="Johannesson H."/>
        </authorList>
    </citation>
    <scope>NUCLEOTIDE SEQUENCE</scope>
    <source>
        <strain evidence="2">CBS 532.94</strain>
    </source>
</reference>
<dbReference type="EMBL" id="MU860991">
    <property type="protein sequence ID" value="KAK4232717.1"/>
    <property type="molecule type" value="Genomic_DNA"/>
</dbReference>
<feature type="non-terminal residue" evidence="2">
    <location>
        <position position="183"/>
    </location>
</feature>
<feature type="compositionally biased region" description="Acidic residues" evidence="1">
    <location>
        <begin position="13"/>
        <end position="29"/>
    </location>
</feature>
<evidence type="ECO:0000313" key="2">
    <source>
        <dbReference type="EMBL" id="KAK4232717.1"/>
    </source>
</evidence>
<organism evidence="2 3">
    <name type="scientific">Achaetomium macrosporum</name>
    <dbReference type="NCBI Taxonomy" id="79813"/>
    <lineage>
        <taxon>Eukaryota</taxon>
        <taxon>Fungi</taxon>
        <taxon>Dikarya</taxon>
        <taxon>Ascomycota</taxon>
        <taxon>Pezizomycotina</taxon>
        <taxon>Sordariomycetes</taxon>
        <taxon>Sordariomycetidae</taxon>
        <taxon>Sordariales</taxon>
        <taxon>Chaetomiaceae</taxon>
        <taxon>Achaetomium</taxon>
    </lineage>
</organism>
<keyword evidence="3" id="KW-1185">Reference proteome</keyword>
<dbReference type="Proteomes" id="UP001303760">
    <property type="component" value="Unassembled WGS sequence"/>
</dbReference>
<comment type="caution">
    <text evidence="2">The sequence shown here is derived from an EMBL/GenBank/DDBJ whole genome shotgun (WGS) entry which is preliminary data.</text>
</comment>
<accession>A0AAN7C0S2</accession>
<protein>
    <submittedName>
        <fullName evidence="2">Uncharacterized protein</fullName>
    </submittedName>
</protein>
<gene>
    <name evidence="2" type="ORF">C8A03DRAFT_39686</name>
</gene>
<evidence type="ECO:0000256" key="1">
    <source>
        <dbReference type="SAM" id="MobiDB-lite"/>
    </source>
</evidence>
<reference evidence="2" key="1">
    <citation type="journal article" date="2023" name="Mol. Phylogenet. Evol.">
        <title>Genome-scale phylogeny and comparative genomics of the fungal order Sordariales.</title>
        <authorList>
            <person name="Hensen N."/>
            <person name="Bonometti L."/>
            <person name="Westerberg I."/>
            <person name="Brannstrom I.O."/>
            <person name="Guillou S."/>
            <person name="Cros-Aarteil S."/>
            <person name="Calhoun S."/>
            <person name="Haridas S."/>
            <person name="Kuo A."/>
            <person name="Mondo S."/>
            <person name="Pangilinan J."/>
            <person name="Riley R."/>
            <person name="LaButti K."/>
            <person name="Andreopoulos B."/>
            <person name="Lipzen A."/>
            <person name="Chen C."/>
            <person name="Yan M."/>
            <person name="Daum C."/>
            <person name="Ng V."/>
            <person name="Clum A."/>
            <person name="Steindorff A."/>
            <person name="Ohm R.A."/>
            <person name="Martin F."/>
            <person name="Silar P."/>
            <person name="Natvig D.O."/>
            <person name="Lalanne C."/>
            <person name="Gautier V."/>
            <person name="Ament-Velasquez S.L."/>
            <person name="Kruys A."/>
            <person name="Hutchinson M.I."/>
            <person name="Powell A.J."/>
            <person name="Barry K."/>
            <person name="Miller A.N."/>
            <person name="Grigoriev I.V."/>
            <person name="Debuchy R."/>
            <person name="Gladieux P."/>
            <person name="Hiltunen Thoren M."/>
            <person name="Johannesson H."/>
        </authorList>
    </citation>
    <scope>NUCLEOTIDE SEQUENCE</scope>
    <source>
        <strain evidence="2">CBS 532.94</strain>
    </source>
</reference>